<keyword evidence="2" id="KW-1185">Reference proteome</keyword>
<evidence type="ECO:0000313" key="2">
    <source>
        <dbReference type="Proteomes" id="UP000293874"/>
    </source>
</evidence>
<proteinExistence type="predicted"/>
<dbReference type="EMBL" id="SGXA01000003">
    <property type="protein sequence ID" value="RZS69231.1"/>
    <property type="molecule type" value="Genomic_DNA"/>
</dbReference>
<accession>A0A4Q7MLC0</accession>
<protein>
    <submittedName>
        <fullName evidence="1">Uncharacterized protein</fullName>
    </submittedName>
</protein>
<comment type="caution">
    <text evidence="1">The sequence shown here is derived from an EMBL/GenBank/DDBJ whole genome shotgun (WGS) entry which is preliminary data.</text>
</comment>
<organism evidence="1 2">
    <name type="scientific">Pseudobacter ginsenosidimutans</name>
    <dbReference type="NCBI Taxonomy" id="661488"/>
    <lineage>
        <taxon>Bacteria</taxon>
        <taxon>Pseudomonadati</taxon>
        <taxon>Bacteroidota</taxon>
        <taxon>Chitinophagia</taxon>
        <taxon>Chitinophagales</taxon>
        <taxon>Chitinophagaceae</taxon>
        <taxon>Pseudobacter</taxon>
    </lineage>
</organism>
<sequence>MTDMLVFGFHYKQRFYKAIANIWKKSTNGLYRITVMNGDLEKLLFGNNILSLKDGRFLMEESIGDLEVRQLQQALVLGLNDHQRIFGM</sequence>
<reference evidence="1 2" key="1">
    <citation type="submission" date="2019-02" db="EMBL/GenBank/DDBJ databases">
        <title>Genomic Encyclopedia of Type Strains, Phase IV (KMG-IV): sequencing the most valuable type-strain genomes for metagenomic binning, comparative biology and taxonomic classification.</title>
        <authorList>
            <person name="Goeker M."/>
        </authorList>
    </citation>
    <scope>NUCLEOTIDE SEQUENCE [LARGE SCALE GENOMIC DNA]</scope>
    <source>
        <strain evidence="1 2">DSM 18116</strain>
    </source>
</reference>
<dbReference type="Proteomes" id="UP000293874">
    <property type="component" value="Unassembled WGS sequence"/>
</dbReference>
<dbReference type="OrthoDB" id="676329at2"/>
<name>A0A4Q7MLC0_9BACT</name>
<gene>
    <name evidence="1" type="ORF">EV199_5067</name>
</gene>
<evidence type="ECO:0000313" key="1">
    <source>
        <dbReference type="EMBL" id="RZS69231.1"/>
    </source>
</evidence>
<dbReference type="RefSeq" id="WP_130543585.1">
    <property type="nucleotide sequence ID" value="NZ_CP042431.1"/>
</dbReference>
<dbReference type="AlphaFoldDB" id="A0A4Q7MLC0"/>